<proteinExistence type="predicted"/>
<dbReference type="SUPFAM" id="SSF54909">
    <property type="entry name" value="Dimeric alpha+beta barrel"/>
    <property type="match status" value="1"/>
</dbReference>
<dbReference type="RefSeq" id="WP_342160038.1">
    <property type="nucleotide sequence ID" value="NZ_JBCDNA010000002.1"/>
</dbReference>
<dbReference type="PANTHER" id="PTHR41521:SF4">
    <property type="entry name" value="BLR0684 PROTEIN"/>
    <property type="match status" value="1"/>
</dbReference>
<name>A0ABU9L0Q2_9FLAO</name>
<feature type="domain" description="DUF1330" evidence="1">
    <location>
        <begin position="2"/>
        <end position="95"/>
    </location>
</feature>
<organism evidence="2 3">
    <name type="scientific">Lutimonas vermicola</name>
    <dbReference type="NCBI Taxonomy" id="414288"/>
    <lineage>
        <taxon>Bacteria</taxon>
        <taxon>Pseudomonadati</taxon>
        <taxon>Bacteroidota</taxon>
        <taxon>Flavobacteriia</taxon>
        <taxon>Flavobacteriales</taxon>
        <taxon>Flavobacteriaceae</taxon>
        <taxon>Lutimonas</taxon>
    </lineage>
</organism>
<dbReference type="EMBL" id="JBCDNA010000002">
    <property type="protein sequence ID" value="MEL4456018.1"/>
    <property type="molecule type" value="Genomic_DNA"/>
</dbReference>
<dbReference type="InterPro" id="IPR011008">
    <property type="entry name" value="Dimeric_a/b-barrel"/>
</dbReference>
<evidence type="ECO:0000313" key="2">
    <source>
        <dbReference type="EMBL" id="MEL4456018.1"/>
    </source>
</evidence>
<dbReference type="Pfam" id="PF07045">
    <property type="entry name" value="DUF1330"/>
    <property type="match status" value="1"/>
</dbReference>
<evidence type="ECO:0000259" key="1">
    <source>
        <dbReference type="Pfam" id="PF07045"/>
    </source>
</evidence>
<comment type="caution">
    <text evidence="2">The sequence shown here is derived from an EMBL/GenBank/DDBJ whole genome shotgun (WGS) entry which is preliminary data.</text>
</comment>
<reference evidence="2 3" key="1">
    <citation type="submission" date="2024-04" db="EMBL/GenBank/DDBJ databases">
        <title>whole genome sequencing of Lutimonas vermicola strain IMCC1616.</title>
        <authorList>
            <person name="Bae S.S."/>
        </authorList>
    </citation>
    <scope>NUCLEOTIDE SEQUENCE [LARGE SCALE GENOMIC DNA]</scope>
    <source>
        <strain evidence="2 3">IMCC1616</strain>
    </source>
</reference>
<gene>
    <name evidence="2" type="ORF">AABB81_08945</name>
</gene>
<accession>A0ABU9L0Q2</accession>
<dbReference type="Gene3D" id="3.30.70.100">
    <property type="match status" value="1"/>
</dbReference>
<sequence length="95" mass="10939">MPAFVIVEIEIHDQELYKTYTLLTPPSIASFQGEFVVRGGETTILEGDWQPKRLVVLKFPSVKMANSWWHSTEYMKARKIRQQAATTRMIIVKGV</sequence>
<dbReference type="InterPro" id="IPR010753">
    <property type="entry name" value="DUF1330"/>
</dbReference>
<evidence type="ECO:0000313" key="3">
    <source>
        <dbReference type="Proteomes" id="UP001474120"/>
    </source>
</evidence>
<dbReference type="PANTHER" id="PTHR41521">
    <property type="match status" value="1"/>
</dbReference>
<protein>
    <submittedName>
        <fullName evidence="2">DUF1330 domain-containing protein</fullName>
    </submittedName>
</protein>
<dbReference type="Proteomes" id="UP001474120">
    <property type="component" value="Unassembled WGS sequence"/>
</dbReference>
<keyword evidence="3" id="KW-1185">Reference proteome</keyword>